<feature type="transmembrane region" description="Helical" evidence="1">
    <location>
        <begin position="169"/>
        <end position="187"/>
    </location>
</feature>
<feature type="transmembrane region" description="Helical" evidence="1">
    <location>
        <begin position="63"/>
        <end position="86"/>
    </location>
</feature>
<feature type="domain" description="Acyltransferase 3" evidence="2">
    <location>
        <begin position="18"/>
        <end position="185"/>
    </location>
</feature>
<evidence type="ECO:0000259" key="2">
    <source>
        <dbReference type="Pfam" id="PF01757"/>
    </source>
</evidence>
<feature type="transmembrane region" description="Helical" evidence="1">
    <location>
        <begin position="137"/>
        <end position="162"/>
    </location>
</feature>
<feature type="transmembrane region" description="Helical" evidence="1">
    <location>
        <begin position="21"/>
        <end position="43"/>
    </location>
</feature>
<dbReference type="GO" id="GO:0016747">
    <property type="term" value="F:acyltransferase activity, transferring groups other than amino-acyl groups"/>
    <property type="evidence" value="ECO:0007669"/>
    <property type="project" value="InterPro"/>
</dbReference>
<name>A0A7W3SZN3_9ACTN</name>
<dbReference type="RefSeq" id="WP_182659862.1">
    <property type="nucleotide sequence ID" value="NZ_VKHS01000010.1"/>
</dbReference>
<comment type="caution">
    <text evidence="3">The sequence shown here is derived from an EMBL/GenBank/DDBJ whole genome shotgun (WGS) entry which is preliminary data.</text>
</comment>
<evidence type="ECO:0000256" key="1">
    <source>
        <dbReference type="SAM" id="Phobius"/>
    </source>
</evidence>
<keyword evidence="3" id="KW-0808">Transferase</keyword>
<dbReference type="InterPro" id="IPR002656">
    <property type="entry name" value="Acyl_transf_3_dom"/>
</dbReference>
<keyword evidence="1" id="KW-1133">Transmembrane helix</keyword>
<protein>
    <submittedName>
        <fullName evidence="3">Acyltransferase family protein</fullName>
    </submittedName>
</protein>
<dbReference type="Proteomes" id="UP000530234">
    <property type="component" value="Unassembled WGS sequence"/>
</dbReference>
<dbReference type="Pfam" id="PF01757">
    <property type="entry name" value="Acyl_transf_3"/>
    <property type="match status" value="1"/>
</dbReference>
<keyword evidence="3" id="KW-0012">Acyltransferase</keyword>
<evidence type="ECO:0000313" key="4">
    <source>
        <dbReference type="Proteomes" id="UP000530234"/>
    </source>
</evidence>
<feature type="transmembrane region" description="Helical" evidence="1">
    <location>
        <begin position="193"/>
        <end position="215"/>
    </location>
</feature>
<reference evidence="4" key="1">
    <citation type="submission" date="2019-10" db="EMBL/GenBank/DDBJ databases">
        <title>Streptomyces sp. nov., a novel actinobacterium isolated from alkaline environment.</title>
        <authorList>
            <person name="Golinska P."/>
        </authorList>
    </citation>
    <scope>NUCLEOTIDE SEQUENCE [LARGE SCALE GENOMIC DNA]</scope>
    <source>
        <strain evidence="4">DSM 42108</strain>
    </source>
</reference>
<feature type="transmembrane region" description="Helical" evidence="1">
    <location>
        <begin position="107"/>
        <end position="125"/>
    </location>
</feature>
<keyword evidence="1" id="KW-0812">Transmembrane</keyword>
<keyword evidence="4" id="KW-1185">Reference proteome</keyword>
<proteinExistence type="predicted"/>
<feature type="non-terminal residue" evidence="3">
    <location>
        <position position="230"/>
    </location>
</feature>
<dbReference type="EMBL" id="VKHS01000010">
    <property type="protein sequence ID" value="MBB0228167.1"/>
    <property type="molecule type" value="Genomic_DNA"/>
</dbReference>
<dbReference type="AlphaFoldDB" id="A0A7W3SZN3"/>
<keyword evidence="1" id="KW-0472">Membrane</keyword>
<evidence type="ECO:0000313" key="3">
    <source>
        <dbReference type="EMBL" id="MBB0228167.1"/>
    </source>
</evidence>
<sequence length="230" mass="25179">MLRGIREVAERTPPQRERYVDLLRAVAITAVVLGHWLVVNVTYDGAGDLDGYSVLGELTWSHPVTWVFQVMPLFFLVGGYANGASWDSHRRRGVDTAGWLLTRGNRLLIPTTVLIVLAAVAAPVARLAGAAEDVTETAVWLVAIPLWFLTAYLAVVMLTPILHPLHRRAGWTVIVVLVGVVALTDAAEQLLGVPHITLVNYLLVWLAVHQVGFAWRDGMLDDRRVAAGLA</sequence>
<gene>
    <name evidence="3" type="ORF">FOE67_01240</name>
</gene>
<organism evidence="3 4">
    <name type="scientific">Streptomyces calidiresistens</name>
    <dbReference type="NCBI Taxonomy" id="1485586"/>
    <lineage>
        <taxon>Bacteria</taxon>
        <taxon>Bacillati</taxon>
        <taxon>Actinomycetota</taxon>
        <taxon>Actinomycetes</taxon>
        <taxon>Kitasatosporales</taxon>
        <taxon>Streptomycetaceae</taxon>
        <taxon>Streptomyces</taxon>
    </lineage>
</organism>
<accession>A0A7W3SZN3</accession>